<dbReference type="SUPFAM" id="SSF53756">
    <property type="entry name" value="UDP-Glycosyltransferase/glycogen phosphorylase"/>
    <property type="match status" value="1"/>
</dbReference>
<dbReference type="AlphaFoldDB" id="A0A835LQP4"/>
<evidence type="ECO:0000256" key="3">
    <source>
        <dbReference type="ARBA" id="ARBA00022679"/>
    </source>
</evidence>
<dbReference type="FunFam" id="3.40.50.2000:FF:000064">
    <property type="entry name" value="Glycosyltransferase"/>
    <property type="match status" value="1"/>
</dbReference>
<dbReference type="FunFam" id="3.40.50.2000:FF:000103">
    <property type="entry name" value="Glycosyltransferase"/>
    <property type="match status" value="1"/>
</dbReference>
<dbReference type="Pfam" id="PF00201">
    <property type="entry name" value="UDPGT"/>
    <property type="match status" value="1"/>
</dbReference>
<accession>A0A835LQP4</accession>
<dbReference type="CDD" id="cd03784">
    <property type="entry name" value="GT1_Gtf-like"/>
    <property type="match status" value="1"/>
</dbReference>
<sequence>MGYKIIIVNTPLNIKKLHSSIPPNSSISLTELPFCSTDHGLPPDSENTDGLPYPLICNLLEASVTLKPYFDQLILDITNKQGHPPLCIIADMFTGWTLDIACELNIFHSIFQTSGAYGMAVFYSLWVHLPHSKTDADEFTLPDFPEVSSLHRSQVANNMKYADGNDRWSKIIQKLLQYWFESDGMLVSTIENLDQIGLKYFRRKSCGKPVWPILPAFRCQKNGTSGDGVVYTIRPQNNSGVGSEKCIEWLNSHSANSVLFVSFGSQSTISSTQMMQLAIALETSGKNFIWVVRPPIEFEITEKFRSEWLPEGYEDRIKEQNKGLIVHKWAPQLDILSHKSTCAFLTHCGWNSVLESLSNGVPLLGWPLSGEQFNNSKLLEEETGVAVEVCRGTTCEIKHENLKTAIELVMGDSEKGLQIKKKANEVKEMIKDAVRDDEGFKGSSVKAIEDFINTALSRRRE</sequence>
<comment type="similarity">
    <text evidence="1 4">Belongs to the UDP-glycosyltransferase family.</text>
</comment>
<dbReference type="PROSITE" id="PS00375">
    <property type="entry name" value="UDPGT"/>
    <property type="match status" value="1"/>
</dbReference>
<dbReference type="OrthoDB" id="5835829at2759"/>
<evidence type="ECO:0000313" key="7">
    <source>
        <dbReference type="Proteomes" id="UP000631114"/>
    </source>
</evidence>
<evidence type="ECO:0000256" key="2">
    <source>
        <dbReference type="ARBA" id="ARBA00022676"/>
    </source>
</evidence>
<organism evidence="6 7">
    <name type="scientific">Coptis chinensis</name>
    <dbReference type="NCBI Taxonomy" id="261450"/>
    <lineage>
        <taxon>Eukaryota</taxon>
        <taxon>Viridiplantae</taxon>
        <taxon>Streptophyta</taxon>
        <taxon>Embryophyta</taxon>
        <taxon>Tracheophyta</taxon>
        <taxon>Spermatophyta</taxon>
        <taxon>Magnoliopsida</taxon>
        <taxon>Ranunculales</taxon>
        <taxon>Ranunculaceae</taxon>
        <taxon>Coptidoideae</taxon>
        <taxon>Coptis</taxon>
    </lineage>
</organism>
<keyword evidence="7" id="KW-1185">Reference proteome</keyword>
<dbReference type="InterPro" id="IPR035595">
    <property type="entry name" value="UDP_glycos_trans_CS"/>
</dbReference>
<proteinExistence type="inferred from homology"/>
<evidence type="ECO:0000256" key="5">
    <source>
        <dbReference type="RuleBase" id="RU362057"/>
    </source>
</evidence>
<gene>
    <name evidence="6" type="ORF">IFM89_006963</name>
</gene>
<evidence type="ECO:0000313" key="6">
    <source>
        <dbReference type="EMBL" id="KAF9596036.1"/>
    </source>
</evidence>
<evidence type="ECO:0000256" key="1">
    <source>
        <dbReference type="ARBA" id="ARBA00009995"/>
    </source>
</evidence>
<dbReference type="EC" id="2.4.1.-" evidence="5"/>
<comment type="caution">
    <text evidence="6">The sequence shown here is derived from an EMBL/GenBank/DDBJ whole genome shotgun (WGS) entry which is preliminary data.</text>
</comment>
<name>A0A835LQP4_9MAGN</name>
<dbReference type="GO" id="GO:0035251">
    <property type="term" value="F:UDP-glucosyltransferase activity"/>
    <property type="evidence" value="ECO:0007669"/>
    <property type="project" value="TreeGrafter"/>
</dbReference>
<dbReference type="PANTHER" id="PTHR48047">
    <property type="entry name" value="GLYCOSYLTRANSFERASE"/>
    <property type="match status" value="1"/>
</dbReference>
<dbReference type="PANTHER" id="PTHR48047:SF61">
    <property type="entry name" value="OS04G0273600 PROTEIN"/>
    <property type="match status" value="1"/>
</dbReference>
<evidence type="ECO:0000256" key="4">
    <source>
        <dbReference type="RuleBase" id="RU003718"/>
    </source>
</evidence>
<dbReference type="Proteomes" id="UP000631114">
    <property type="component" value="Unassembled WGS sequence"/>
</dbReference>
<dbReference type="EMBL" id="JADFTS010000007">
    <property type="protein sequence ID" value="KAF9596036.1"/>
    <property type="molecule type" value="Genomic_DNA"/>
</dbReference>
<reference evidence="6 7" key="1">
    <citation type="submission" date="2020-10" db="EMBL/GenBank/DDBJ databases">
        <title>The Coptis chinensis genome and diversification of protoberbering-type alkaloids.</title>
        <authorList>
            <person name="Wang B."/>
            <person name="Shu S."/>
            <person name="Song C."/>
            <person name="Liu Y."/>
        </authorList>
    </citation>
    <scope>NUCLEOTIDE SEQUENCE [LARGE SCALE GENOMIC DNA]</scope>
    <source>
        <strain evidence="6">HL-2020</strain>
        <tissue evidence="6">Leaf</tissue>
    </source>
</reference>
<dbReference type="Gene3D" id="3.40.50.2000">
    <property type="entry name" value="Glycogen Phosphorylase B"/>
    <property type="match status" value="2"/>
</dbReference>
<keyword evidence="3 4" id="KW-0808">Transferase</keyword>
<protein>
    <recommendedName>
        <fullName evidence="5">Glycosyltransferase</fullName>
        <ecNumber evidence="5">2.4.1.-</ecNumber>
    </recommendedName>
</protein>
<keyword evidence="2 4" id="KW-0328">Glycosyltransferase</keyword>
<dbReference type="InterPro" id="IPR002213">
    <property type="entry name" value="UDP_glucos_trans"/>
</dbReference>